<keyword evidence="3" id="KW-0812">Transmembrane</keyword>
<dbReference type="InParanoid" id="A0A6P6YKX8"/>
<evidence type="ECO:0000256" key="2">
    <source>
        <dbReference type="SAM" id="MobiDB-lite"/>
    </source>
</evidence>
<sequence length="278" mass="31338">MGTTDQSKLMFSIGLSGDSLDSSSEDDVIPMQSRKKKRSFTRKNRNNSRLGSSSSSFLKSNYSYGLCTLFKFVFVVMIIISVIIGTVVMYSLSKRMDSLQLSISGVQSANKDLPDDLHSLHSKYKSLEQESTNLKINLNNVIMSTSNLTQQTAQLQQKLNQLDLPTDVEQLRKMIADMNNESKLWQKNLELRMNALESRLQLLEQNLSVISSSNNNNNQSAWNQKIEQMITVIDNQIEQMNETFANLTKPSSVATSESLDRKKLVLVGNQTESDNVNH</sequence>
<keyword evidence="3" id="KW-0472">Membrane</keyword>
<gene>
    <name evidence="5" type="primary">LOC113799465</name>
</gene>
<evidence type="ECO:0000313" key="5">
    <source>
        <dbReference type="RefSeq" id="XP_027205890.1"/>
    </source>
</evidence>
<accession>A0A6P6YKX8</accession>
<feature type="coiled-coil region" evidence="1">
    <location>
        <begin position="168"/>
        <end position="243"/>
    </location>
</feature>
<evidence type="ECO:0000313" key="4">
    <source>
        <dbReference type="Proteomes" id="UP000515146"/>
    </source>
</evidence>
<protein>
    <submittedName>
        <fullName evidence="5">Uncharacterized protein LOC113799465</fullName>
    </submittedName>
</protein>
<dbReference type="OMA" id="QMITVID"/>
<name>A0A6P6YKX8_DERPT</name>
<keyword evidence="3" id="KW-1133">Transmembrane helix</keyword>
<reference evidence="5" key="1">
    <citation type="submission" date="2025-08" db="UniProtKB">
        <authorList>
            <consortium name="RefSeq"/>
        </authorList>
    </citation>
    <scope>IDENTIFICATION</scope>
    <source>
        <strain evidence="5">Airmid</strain>
    </source>
</reference>
<dbReference type="AlphaFoldDB" id="A0A6P6YKX8"/>
<proteinExistence type="predicted"/>
<dbReference type="OrthoDB" id="6514577at2759"/>
<feature type="transmembrane region" description="Helical" evidence="3">
    <location>
        <begin position="69"/>
        <end position="92"/>
    </location>
</feature>
<dbReference type="KEGG" id="dpte:113799465"/>
<keyword evidence="4" id="KW-1185">Reference proteome</keyword>
<keyword evidence="1" id="KW-0175">Coiled coil</keyword>
<dbReference type="RefSeq" id="XP_027205890.1">
    <property type="nucleotide sequence ID" value="XM_027350089.1"/>
</dbReference>
<feature type="compositionally biased region" description="Basic residues" evidence="2">
    <location>
        <begin position="33"/>
        <end position="46"/>
    </location>
</feature>
<evidence type="ECO:0000256" key="1">
    <source>
        <dbReference type="SAM" id="Coils"/>
    </source>
</evidence>
<evidence type="ECO:0000256" key="3">
    <source>
        <dbReference type="SAM" id="Phobius"/>
    </source>
</evidence>
<organism evidence="4 5">
    <name type="scientific">Dermatophagoides pteronyssinus</name>
    <name type="common">European house dust mite</name>
    <dbReference type="NCBI Taxonomy" id="6956"/>
    <lineage>
        <taxon>Eukaryota</taxon>
        <taxon>Metazoa</taxon>
        <taxon>Ecdysozoa</taxon>
        <taxon>Arthropoda</taxon>
        <taxon>Chelicerata</taxon>
        <taxon>Arachnida</taxon>
        <taxon>Acari</taxon>
        <taxon>Acariformes</taxon>
        <taxon>Sarcoptiformes</taxon>
        <taxon>Astigmata</taxon>
        <taxon>Psoroptidia</taxon>
        <taxon>Analgoidea</taxon>
        <taxon>Pyroglyphidae</taxon>
        <taxon>Dermatophagoidinae</taxon>
        <taxon>Dermatophagoides</taxon>
    </lineage>
</organism>
<dbReference type="Proteomes" id="UP000515146">
    <property type="component" value="Unplaced"/>
</dbReference>
<feature type="region of interest" description="Disordered" evidence="2">
    <location>
        <begin position="18"/>
        <end position="55"/>
    </location>
</feature>